<name>A0AAN7J8G5_QUERU</name>
<keyword evidence="3" id="KW-1185">Reference proteome</keyword>
<evidence type="ECO:0000313" key="3">
    <source>
        <dbReference type="Proteomes" id="UP001324115"/>
    </source>
</evidence>
<dbReference type="AlphaFoldDB" id="A0AAN7J8G5"/>
<keyword evidence="1" id="KW-1133">Transmembrane helix</keyword>
<keyword evidence="1" id="KW-0812">Transmembrane</keyword>
<dbReference type="PANTHER" id="PTHR33782">
    <property type="entry name" value="OS01G0121600 PROTEIN"/>
    <property type="match status" value="1"/>
</dbReference>
<proteinExistence type="predicted"/>
<evidence type="ECO:0000256" key="1">
    <source>
        <dbReference type="SAM" id="Phobius"/>
    </source>
</evidence>
<accession>A0AAN7J8G5</accession>
<gene>
    <name evidence="2" type="ORF">RGQ29_011207</name>
</gene>
<reference evidence="2 3" key="1">
    <citation type="journal article" date="2023" name="G3 (Bethesda)">
        <title>A haplotype-resolved chromosome-scale genome for Quercus rubra L. provides insights into the genetics of adaptive traits for red oak species.</title>
        <authorList>
            <person name="Kapoor B."/>
            <person name="Jenkins J."/>
            <person name="Schmutz J."/>
            <person name="Zhebentyayeva T."/>
            <person name="Kuelheim C."/>
            <person name="Coggeshall M."/>
            <person name="Heim C."/>
            <person name="Lasky J.R."/>
            <person name="Leites L."/>
            <person name="Islam-Faridi N."/>
            <person name="Romero-Severson J."/>
            <person name="DeLeo V.L."/>
            <person name="Lucas S.M."/>
            <person name="Lazic D."/>
            <person name="Gailing O."/>
            <person name="Carlson J."/>
            <person name="Staton M."/>
        </authorList>
    </citation>
    <scope>NUCLEOTIDE SEQUENCE [LARGE SCALE GENOMIC DNA]</scope>
    <source>
        <strain evidence="2">Pseudo-F2</strain>
    </source>
</reference>
<evidence type="ECO:0000313" key="2">
    <source>
        <dbReference type="EMBL" id="KAK4602035.1"/>
    </source>
</evidence>
<dbReference type="PANTHER" id="PTHR33782:SF27">
    <property type="entry name" value="PROTEIN, PUTATIVE-RELATED"/>
    <property type="match status" value="1"/>
</dbReference>
<protein>
    <submittedName>
        <fullName evidence="2">Uncharacterized protein</fullName>
    </submittedName>
</protein>
<dbReference type="Proteomes" id="UP001324115">
    <property type="component" value="Unassembled WGS sequence"/>
</dbReference>
<feature type="transmembrane region" description="Helical" evidence="1">
    <location>
        <begin position="109"/>
        <end position="136"/>
    </location>
</feature>
<dbReference type="EMBL" id="JAXUIC010000002">
    <property type="protein sequence ID" value="KAK4602035.1"/>
    <property type="molecule type" value="Genomic_DNA"/>
</dbReference>
<organism evidence="2 3">
    <name type="scientific">Quercus rubra</name>
    <name type="common">Northern red oak</name>
    <name type="synonym">Quercus borealis</name>
    <dbReference type="NCBI Taxonomy" id="3512"/>
    <lineage>
        <taxon>Eukaryota</taxon>
        <taxon>Viridiplantae</taxon>
        <taxon>Streptophyta</taxon>
        <taxon>Embryophyta</taxon>
        <taxon>Tracheophyta</taxon>
        <taxon>Spermatophyta</taxon>
        <taxon>Magnoliopsida</taxon>
        <taxon>eudicotyledons</taxon>
        <taxon>Gunneridae</taxon>
        <taxon>Pentapetalae</taxon>
        <taxon>rosids</taxon>
        <taxon>fabids</taxon>
        <taxon>Fagales</taxon>
        <taxon>Fagaceae</taxon>
        <taxon>Quercus</taxon>
    </lineage>
</organism>
<sequence>MEATKFSLPYKLPCRPFSFTKPHQRRRGRFTVAASVGEKNKRDYWGRQVDENMIMLRLRIKEMKIKETNYEPPSNWMEWEKQYYSRYNNDVYEALGLLQGYIMNMRPSLAFGVIALVTFSVLISAGVGLFHAIYIVKRIYMGFL</sequence>
<comment type="caution">
    <text evidence="2">The sequence shown here is derived from an EMBL/GenBank/DDBJ whole genome shotgun (WGS) entry which is preliminary data.</text>
</comment>
<keyword evidence="1" id="KW-0472">Membrane</keyword>